<dbReference type="Pfam" id="PF02518">
    <property type="entry name" value="HATPase_c"/>
    <property type="match status" value="1"/>
</dbReference>
<keyword evidence="6" id="KW-1133">Transmembrane helix</keyword>
<dbReference type="PRINTS" id="PR00344">
    <property type="entry name" value="BCTRLSENSOR"/>
</dbReference>
<dbReference type="Gene3D" id="3.40.50.2300">
    <property type="match status" value="1"/>
</dbReference>
<evidence type="ECO:0000259" key="7">
    <source>
        <dbReference type="PROSITE" id="PS50109"/>
    </source>
</evidence>
<evidence type="ECO:0000256" key="1">
    <source>
        <dbReference type="ARBA" id="ARBA00000085"/>
    </source>
</evidence>
<comment type="catalytic activity">
    <reaction evidence="1">
        <text>ATP + protein L-histidine = ADP + protein N-phospho-L-histidine.</text>
        <dbReference type="EC" id="2.7.13.3"/>
    </reaction>
</comment>
<name>A0ABY2XPF9_9GAMM</name>
<dbReference type="CDD" id="cd16922">
    <property type="entry name" value="HATPase_EvgS-ArcB-TorS-like"/>
    <property type="match status" value="1"/>
</dbReference>
<reference evidence="9 10" key="1">
    <citation type="submission" date="2019-05" db="EMBL/GenBank/DDBJ databases">
        <title>Genome of Alcanivorax gelatiniphagus, an oil degrading marine bacteria.</title>
        <authorList>
            <person name="Kwon K.K."/>
        </authorList>
    </citation>
    <scope>NUCLEOTIDE SEQUENCE [LARGE SCALE GENOMIC DNA]</scope>
    <source>
        <strain evidence="9 10">MEBiC 08158</strain>
    </source>
</reference>
<protein>
    <recommendedName>
        <fullName evidence="2">histidine kinase</fullName>
        <ecNumber evidence="2">2.7.13.3</ecNumber>
    </recommendedName>
</protein>
<keyword evidence="6" id="KW-0812">Transmembrane</keyword>
<dbReference type="PANTHER" id="PTHR45339:SF1">
    <property type="entry name" value="HYBRID SIGNAL TRANSDUCTION HISTIDINE KINASE J"/>
    <property type="match status" value="1"/>
</dbReference>
<evidence type="ECO:0000256" key="5">
    <source>
        <dbReference type="PROSITE-ProRule" id="PRU00169"/>
    </source>
</evidence>
<feature type="domain" description="Response regulatory" evidence="8">
    <location>
        <begin position="723"/>
        <end position="845"/>
    </location>
</feature>
<dbReference type="InterPro" id="IPR036097">
    <property type="entry name" value="HisK_dim/P_sf"/>
</dbReference>
<dbReference type="CDD" id="cd00082">
    <property type="entry name" value="HisKA"/>
    <property type="match status" value="1"/>
</dbReference>
<dbReference type="Proteomes" id="UP000739180">
    <property type="component" value="Unassembled WGS sequence"/>
</dbReference>
<dbReference type="EMBL" id="VCQT01000014">
    <property type="protein sequence ID" value="TMW14474.1"/>
    <property type="molecule type" value="Genomic_DNA"/>
</dbReference>
<keyword evidence="6" id="KW-0472">Membrane</keyword>
<dbReference type="InterPro" id="IPR003661">
    <property type="entry name" value="HisK_dim/P_dom"/>
</dbReference>
<dbReference type="CDD" id="cd17546">
    <property type="entry name" value="REC_hyHK_CKI1_RcsC-like"/>
    <property type="match status" value="1"/>
</dbReference>
<dbReference type="InterPro" id="IPR001789">
    <property type="entry name" value="Sig_transdc_resp-reg_receiver"/>
</dbReference>
<dbReference type="InterPro" id="IPR003594">
    <property type="entry name" value="HATPase_dom"/>
</dbReference>
<dbReference type="PROSITE" id="PS50110">
    <property type="entry name" value="RESPONSE_REGULATORY"/>
    <property type="match status" value="1"/>
</dbReference>
<evidence type="ECO:0000313" key="10">
    <source>
        <dbReference type="Proteomes" id="UP000739180"/>
    </source>
</evidence>
<dbReference type="InterPro" id="IPR036890">
    <property type="entry name" value="HATPase_C_sf"/>
</dbReference>
<dbReference type="Gene3D" id="1.10.287.130">
    <property type="match status" value="1"/>
</dbReference>
<dbReference type="PROSITE" id="PS50109">
    <property type="entry name" value="HIS_KIN"/>
    <property type="match status" value="1"/>
</dbReference>
<evidence type="ECO:0000259" key="8">
    <source>
        <dbReference type="PROSITE" id="PS50110"/>
    </source>
</evidence>
<dbReference type="SUPFAM" id="SSF55874">
    <property type="entry name" value="ATPase domain of HSP90 chaperone/DNA topoisomerase II/histidine kinase"/>
    <property type="match status" value="1"/>
</dbReference>
<dbReference type="PANTHER" id="PTHR45339">
    <property type="entry name" value="HYBRID SIGNAL TRANSDUCTION HISTIDINE KINASE J"/>
    <property type="match status" value="1"/>
</dbReference>
<proteinExistence type="predicted"/>
<dbReference type="InterPro" id="IPR004358">
    <property type="entry name" value="Sig_transdc_His_kin-like_C"/>
</dbReference>
<dbReference type="RefSeq" id="WP_138771146.1">
    <property type="nucleotide sequence ID" value="NZ_JBHSSX010000173.1"/>
</dbReference>
<evidence type="ECO:0000256" key="2">
    <source>
        <dbReference type="ARBA" id="ARBA00012438"/>
    </source>
</evidence>
<comment type="caution">
    <text evidence="9">The sequence shown here is derived from an EMBL/GenBank/DDBJ whole genome shotgun (WGS) entry which is preliminary data.</text>
</comment>
<dbReference type="EC" id="2.7.13.3" evidence="2"/>
<dbReference type="Gene3D" id="3.30.565.10">
    <property type="entry name" value="Histidine kinase-like ATPase, C-terminal domain"/>
    <property type="match status" value="1"/>
</dbReference>
<evidence type="ECO:0000313" key="9">
    <source>
        <dbReference type="EMBL" id="TMW14474.1"/>
    </source>
</evidence>
<organism evidence="9 10">
    <name type="scientific">Alloalcanivorax gelatiniphagus</name>
    <dbReference type="NCBI Taxonomy" id="1194167"/>
    <lineage>
        <taxon>Bacteria</taxon>
        <taxon>Pseudomonadati</taxon>
        <taxon>Pseudomonadota</taxon>
        <taxon>Gammaproteobacteria</taxon>
        <taxon>Oceanospirillales</taxon>
        <taxon>Alcanivoracaceae</taxon>
        <taxon>Alloalcanivorax</taxon>
    </lineage>
</organism>
<evidence type="ECO:0000256" key="6">
    <source>
        <dbReference type="SAM" id="Phobius"/>
    </source>
</evidence>
<dbReference type="SMART" id="SM00388">
    <property type="entry name" value="HisKA"/>
    <property type="match status" value="1"/>
</dbReference>
<keyword evidence="10" id="KW-1185">Reference proteome</keyword>
<feature type="modified residue" description="4-aspartylphosphate" evidence="5">
    <location>
        <position position="775"/>
    </location>
</feature>
<feature type="transmembrane region" description="Helical" evidence="6">
    <location>
        <begin position="313"/>
        <end position="336"/>
    </location>
</feature>
<keyword evidence="3 5" id="KW-0597">Phosphoprotein</keyword>
<sequence>MAQPKKYSATLLLVILVTLPFLLVAGLVFQYRWEQREHHLAMAEDLSLFRTGMAVIAPLERVRDFSPAVGRWPLPPLEERWRGAQELTGQRLQALLDQSVSDRVAGLPDQTRGLVRDWRELRPLSDRALDQQGAAAIFDSVEQVNEHLYRTLAAVLYMSDLAAETRPRPTEALSLTLTGIYELRLDLGIIRAVGLYAAAGDGQLGEEDHRRLTRAVSRLGERLLQVEGQAQALAARADDDRLRQHWRNLRAELQDYLAWAEAGLVRPETVTLTWQEVVAESGARQAALNSFDEFLLDLAERLADRAADHGDLVTAWIVAGLLLLYLAVLAASLIFMRVAGRAIRGRAEVRAKSQFLARMSHEIRTPLNGVLGLAELLRETNPSPRQQDYIGLIENAGRTLNTLVNDVLDYSKLEAGKLELEAEDFDPAALVIDCAHMFSLPASDNGDLVLVDVDPNLPAVVSGDAPRLRQVLTNLVSNAVKFTRHGWVRVSARCLSLNDDRAVIRFAVEDNGLGMSKDEQRRLFQHFSQASASVSRRFGGTGLGLSISQELVRLMGGDIQLRSAPGQGSCFHFILTVPMVTPPVPMPEPTREPALVWDQSGNLKALLCRDPRFAHVTVVTDLNGVRDALARSPVTHLLVHGVTDGVQLDQGLRPARQRGTGFRPVLLCGMRESGEVVMRDDITLVRRAVLTVAELQQLLSDDGPGRVPLIAQREPEPAHGGLRVLVAEDNPVNQMVTRGYLERLGVPAPVLGDDGHQALEHFRAGGGAYRLVLMDLDMPVMDGFESARRMRALEQKNGWRPAVILALSAHIMPEYAKRIREVGMDGQLIKPLTLSAMQAALHQYLSAP</sequence>
<dbReference type="InterPro" id="IPR011006">
    <property type="entry name" value="CheY-like_superfamily"/>
</dbReference>
<dbReference type="SMART" id="SM00448">
    <property type="entry name" value="REC"/>
    <property type="match status" value="1"/>
</dbReference>
<accession>A0ABY2XPF9</accession>
<dbReference type="Pfam" id="PF00512">
    <property type="entry name" value="HisKA"/>
    <property type="match status" value="1"/>
</dbReference>
<dbReference type="InterPro" id="IPR005467">
    <property type="entry name" value="His_kinase_dom"/>
</dbReference>
<evidence type="ECO:0000256" key="4">
    <source>
        <dbReference type="ARBA" id="ARBA00023012"/>
    </source>
</evidence>
<keyword evidence="4" id="KW-0902">Two-component regulatory system</keyword>
<gene>
    <name evidence="9" type="ORF">FGS76_02980</name>
</gene>
<dbReference type="Pfam" id="PF00072">
    <property type="entry name" value="Response_reg"/>
    <property type="match status" value="1"/>
</dbReference>
<dbReference type="SUPFAM" id="SSF52172">
    <property type="entry name" value="CheY-like"/>
    <property type="match status" value="1"/>
</dbReference>
<dbReference type="SUPFAM" id="SSF47384">
    <property type="entry name" value="Homodimeric domain of signal transducing histidine kinase"/>
    <property type="match status" value="1"/>
</dbReference>
<evidence type="ECO:0000256" key="3">
    <source>
        <dbReference type="ARBA" id="ARBA00022553"/>
    </source>
</evidence>
<feature type="domain" description="Histidine kinase" evidence="7">
    <location>
        <begin position="358"/>
        <end position="579"/>
    </location>
</feature>
<dbReference type="SMART" id="SM00387">
    <property type="entry name" value="HATPase_c"/>
    <property type="match status" value="1"/>
</dbReference>